<dbReference type="PANTHER" id="PTHR43107:SF15">
    <property type="entry name" value="FATTY ACID TRANSPORT PROTEIN 3, ISOFORM A"/>
    <property type="match status" value="1"/>
</dbReference>
<evidence type="ECO:0000259" key="6">
    <source>
        <dbReference type="Pfam" id="PF13193"/>
    </source>
</evidence>
<keyword evidence="4" id="KW-0067">ATP-binding</keyword>
<name>W2RRF6_CYPE1</name>
<evidence type="ECO:0000313" key="8">
    <source>
        <dbReference type="Proteomes" id="UP000030752"/>
    </source>
</evidence>
<dbReference type="EMBL" id="KB822722">
    <property type="protein sequence ID" value="ETN39042.1"/>
    <property type="molecule type" value="Genomic_DNA"/>
</dbReference>
<feature type="domain" description="AMP-binding enzyme C-terminal" evidence="6">
    <location>
        <begin position="490"/>
        <end position="564"/>
    </location>
</feature>
<feature type="non-terminal residue" evidence="7">
    <location>
        <position position="1"/>
    </location>
</feature>
<dbReference type="GO" id="GO:0005524">
    <property type="term" value="F:ATP binding"/>
    <property type="evidence" value="ECO:0007669"/>
    <property type="project" value="UniProtKB-KW"/>
</dbReference>
<dbReference type="Pfam" id="PF00501">
    <property type="entry name" value="AMP-binding"/>
    <property type="match status" value="1"/>
</dbReference>
<dbReference type="InterPro" id="IPR025110">
    <property type="entry name" value="AMP-bd_C"/>
</dbReference>
<dbReference type="InParanoid" id="W2RRF6"/>
<evidence type="ECO:0008006" key="9">
    <source>
        <dbReference type="Google" id="ProtNLM"/>
    </source>
</evidence>
<feature type="domain" description="AMP-dependent synthetase/ligase" evidence="5">
    <location>
        <begin position="64"/>
        <end position="360"/>
    </location>
</feature>
<dbReference type="OrthoDB" id="10253869at2759"/>
<dbReference type="FunFam" id="3.30.300.30:FF:000002">
    <property type="entry name" value="Long-chain fatty acid transport protein 1"/>
    <property type="match status" value="1"/>
</dbReference>
<dbReference type="SUPFAM" id="SSF56801">
    <property type="entry name" value="Acetyl-CoA synthetase-like"/>
    <property type="match status" value="1"/>
</dbReference>
<organism evidence="7 8">
    <name type="scientific">Cyphellophora europaea (strain CBS 101466)</name>
    <name type="common">Phialophora europaea</name>
    <dbReference type="NCBI Taxonomy" id="1220924"/>
    <lineage>
        <taxon>Eukaryota</taxon>
        <taxon>Fungi</taxon>
        <taxon>Dikarya</taxon>
        <taxon>Ascomycota</taxon>
        <taxon>Pezizomycotina</taxon>
        <taxon>Eurotiomycetes</taxon>
        <taxon>Chaetothyriomycetidae</taxon>
        <taxon>Chaetothyriales</taxon>
        <taxon>Cyphellophoraceae</taxon>
        <taxon>Cyphellophora</taxon>
    </lineage>
</organism>
<keyword evidence="3" id="KW-0547">Nucleotide-binding</keyword>
<gene>
    <name evidence="7" type="ORF">HMPREF1541_07084</name>
</gene>
<dbReference type="InterPro" id="IPR045851">
    <property type="entry name" value="AMP-bd_C_sf"/>
</dbReference>
<evidence type="ECO:0000256" key="2">
    <source>
        <dbReference type="ARBA" id="ARBA00022598"/>
    </source>
</evidence>
<protein>
    <recommendedName>
        <fullName evidence="9">AMP-dependent synthetase/ligase domain-containing protein</fullName>
    </recommendedName>
</protein>
<dbReference type="eggNOG" id="KOG1179">
    <property type="taxonomic scope" value="Eukaryota"/>
</dbReference>
<dbReference type="InterPro" id="IPR020845">
    <property type="entry name" value="AMP-binding_CS"/>
</dbReference>
<dbReference type="Pfam" id="PF13193">
    <property type="entry name" value="AMP-binding_C"/>
    <property type="match status" value="1"/>
</dbReference>
<dbReference type="HOGENOM" id="CLU_000022_46_3_1"/>
<dbReference type="Proteomes" id="UP000030752">
    <property type="component" value="Unassembled WGS sequence"/>
</dbReference>
<accession>W2RRF6</accession>
<proteinExistence type="inferred from homology"/>
<dbReference type="GO" id="GO:0009898">
    <property type="term" value="C:cytoplasmic side of plasma membrane"/>
    <property type="evidence" value="ECO:0007669"/>
    <property type="project" value="TreeGrafter"/>
</dbReference>
<evidence type="ECO:0000256" key="4">
    <source>
        <dbReference type="ARBA" id="ARBA00022840"/>
    </source>
</evidence>
<dbReference type="GO" id="GO:0005777">
    <property type="term" value="C:peroxisome"/>
    <property type="evidence" value="ECO:0007669"/>
    <property type="project" value="TreeGrafter"/>
</dbReference>
<evidence type="ECO:0000256" key="1">
    <source>
        <dbReference type="ARBA" id="ARBA00006432"/>
    </source>
</evidence>
<dbReference type="InterPro" id="IPR000873">
    <property type="entry name" value="AMP-dep_synth/lig_dom"/>
</dbReference>
<dbReference type="RefSeq" id="XP_008719631.1">
    <property type="nucleotide sequence ID" value="XM_008721409.1"/>
</dbReference>
<dbReference type="STRING" id="1220924.W2RRF6"/>
<evidence type="ECO:0000256" key="3">
    <source>
        <dbReference type="ARBA" id="ARBA00022741"/>
    </source>
</evidence>
<dbReference type="Gene3D" id="3.40.50.12780">
    <property type="entry name" value="N-terminal domain of ligase-like"/>
    <property type="match status" value="1"/>
</dbReference>
<dbReference type="Gene3D" id="3.30.300.30">
    <property type="match status" value="1"/>
</dbReference>
<evidence type="ECO:0000259" key="5">
    <source>
        <dbReference type="Pfam" id="PF00501"/>
    </source>
</evidence>
<evidence type="ECO:0000313" key="7">
    <source>
        <dbReference type="EMBL" id="ETN39042.1"/>
    </source>
</evidence>
<dbReference type="PROSITE" id="PS00455">
    <property type="entry name" value="AMP_BINDING"/>
    <property type="match status" value="1"/>
</dbReference>
<dbReference type="GO" id="GO:0044539">
    <property type="term" value="P:long-chain fatty acid import into cell"/>
    <property type="evidence" value="ECO:0007669"/>
    <property type="project" value="TreeGrafter"/>
</dbReference>
<reference evidence="7 8" key="1">
    <citation type="submission" date="2013-03" db="EMBL/GenBank/DDBJ databases">
        <title>The Genome Sequence of Phialophora europaea CBS 101466.</title>
        <authorList>
            <consortium name="The Broad Institute Genomics Platform"/>
            <person name="Cuomo C."/>
            <person name="de Hoog S."/>
            <person name="Gorbushina A."/>
            <person name="Walker B."/>
            <person name="Young S.K."/>
            <person name="Zeng Q."/>
            <person name="Gargeya S."/>
            <person name="Fitzgerald M."/>
            <person name="Haas B."/>
            <person name="Abouelleil A."/>
            <person name="Allen A.W."/>
            <person name="Alvarado L."/>
            <person name="Arachchi H.M."/>
            <person name="Berlin A.M."/>
            <person name="Chapman S.B."/>
            <person name="Gainer-Dewar J."/>
            <person name="Goldberg J."/>
            <person name="Griggs A."/>
            <person name="Gujja S."/>
            <person name="Hansen M."/>
            <person name="Howarth C."/>
            <person name="Imamovic A."/>
            <person name="Ireland A."/>
            <person name="Larimer J."/>
            <person name="McCowan C."/>
            <person name="Murphy C."/>
            <person name="Pearson M."/>
            <person name="Poon T.W."/>
            <person name="Priest M."/>
            <person name="Roberts A."/>
            <person name="Saif S."/>
            <person name="Shea T."/>
            <person name="Sisk P."/>
            <person name="Sykes S."/>
            <person name="Wortman J."/>
            <person name="Nusbaum C."/>
            <person name="Birren B."/>
        </authorList>
    </citation>
    <scope>NUCLEOTIDE SEQUENCE [LARGE SCALE GENOMIC DNA]</scope>
    <source>
        <strain evidence="7 8">CBS 101466</strain>
    </source>
</reference>
<dbReference type="GO" id="GO:0004467">
    <property type="term" value="F:long-chain fatty acid-CoA ligase activity"/>
    <property type="evidence" value="ECO:0007669"/>
    <property type="project" value="TreeGrafter"/>
</dbReference>
<sequence length="616" mass="68632">QRAAATVVGGLAIAAYTDARFLLRNDLRTGSVARKGERATEFVTGEFARGKGHIYDYFENHALGKNANNIFLIFEGRSWTYKEFYDKVQLVGNWLLSLQIKPNEIVAIDGPNSPEYVMVILALNAIGACPAYINSNLTSTPLVHSVKLCGCRYFLVDRAVIDFVRPHEDALEGIETIYYDGGLTISLKDTSPIPNLRKGLSPTSLARLIYTSGTTGLPKAVIIPRARELASVKSVSEYLKLKPGVRMYTCLPLYHVSAHGLCTTPSIFAGSTVALSRKFSHKTFWPEVRSSRAEIVQYVGELARYLLNAPPSPMDKQHNVRMVWGNGIRPDVWEAFRQRFGVETVNEIYGATDGNSVCWNENRGAFGRNAVAIRGPLWRFLNGANEKRIRIDVDTESIIREGGFAVACKVGEVGETINKVDPAVQVAAFAKYLNNPEAGLKRRITDVFEKGDVWFRTGDLMREDADGCLYFVDRLGDTFRWHSENVSTTEVADVFGQLDQVAEANVYGVSVPHTDGRAGCVAIVPTGELNLSVLARHALENLPRYAVPLFVRIVKQIDYTATNKMQKGRLKAEGIDWAKIREVSDDVLYWLPPGKNVYVPYRREDWEEIKNGALKL</sequence>
<keyword evidence="8" id="KW-1185">Reference proteome</keyword>
<keyword evidence="2" id="KW-0436">Ligase</keyword>
<comment type="similarity">
    <text evidence="1">Belongs to the ATP-dependent AMP-binding enzyme family.</text>
</comment>
<dbReference type="PANTHER" id="PTHR43107">
    <property type="entry name" value="LONG-CHAIN FATTY ACID TRANSPORT PROTEIN"/>
    <property type="match status" value="1"/>
</dbReference>
<dbReference type="AlphaFoldDB" id="W2RRF6"/>
<dbReference type="InterPro" id="IPR042099">
    <property type="entry name" value="ANL_N_sf"/>
</dbReference>
<dbReference type="GeneID" id="19974423"/>
<dbReference type="GO" id="GO:0005811">
    <property type="term" value="C:lipid droplet"/>
    <property type="evidence" value="ECO:0007669"/>
    <property type="project" value="TreeGrafter"/>
</dbReference>
<dbReference type="VEuPathDB" id="FungiDB:HMPREF1541_07084"/>
<dbReference type="GO" id="GO:0005324">
    <property type="term" value="F:long-chain fatty acid transmembrane transporter activity"/>
    <property type="evidence" value="ECO:0007669"/>
    <property type="project" value="TreeGrafter"/>
</dbReference>